<evidence type="ECO:0000313" key="1">
    <source>
        <dbReference type="EMBL" id="MCI41368.1"/>
    </source>
</evidence>
<dbReference type="Proteomes" id="UP000265520">
    <property type="component" value="Unassembled WGS sequence"/>
</dbReference>
<reference evidence="1 2" key="1">
    <citation type="journal article" date="2018" name="Front. Plant Sci.">
        <title>Red Clover (Trifolium pratense) and Zigzag Clover (T. medium) - A Picture of Genomic Similarities and Differences.</title>
        <authorList>
            <person name="Dluhosova J."/>
            <person name="Istvanek J."/>
            <person name="Nedelnik J."/>
            <person name="Repkova J."/>
        </authorList>
    </citation>
    <scope>NUCLEOTIDE SEQUENCE [LARGE SCALE GENOMIC DNA]</scope>
    <source>
        <strain evidence="2">cv. 10/8</strain>
        <tissue evidence="1">Leaf</tissue>
    </source>
</reference>
<keyword evidence="2" id="KW-1185">Reference proteome</keyword>
<comment type="caution">
    <text evidence="1">The sequence shown here is derived from an EMBL/GenBank/DDBJ whole genome shotgun (WGS) entry which is preliminary data.</text>
</comment>
<sequence length="99" mass="10978">MFRLCPAHACDNVSSLSGARLRQCPFCLCPARELAATYLYPCLARKPAAIFPSPAQEPATIDLYLFDLSSGDRLCDDLLIFKLLTPSGQNLCLFVFNYL</sequence>
<accession>A0A392RXM9</accession>
<dbReference type="AlphaFoldDB" id="A0A392RXM9"/>
<organism evidence="1 2">
    <name type="scientific">Trifolium medium</name>
    <dbReference type="NCBI Taxonomy" id="97028"/>
    <lineage>
        <taxon>Eukaryota</taxon>
        <taxon>Viridiplantae</taxon>
        <taxon>Streptophyta</taxon>
        <taxon>Embryophyta</taxon>
        <taxon>Tracheophyta</taxon>
        <taxon>Spermatophyta</taxon>
        <taxon>Magnoliopsida</taxon>
        <taxon>eudicotyledons</taxon>
        <taxon>Gunneridae</taxon>
        <taxon>Pentapetalae</taxon>
        <taxon>rosids</taxon>
        <taxon>fabids</taxon>
        <taxon>Fabales</taxon>
        <taxon>Fabaceae</taxon>
        <taxon>Papilionoideae</taxon>
        <taxon>50 kb inversion clade</taxon>
        <taxon>NPAAA clade</taxon>
        <taxon>Hologalegina</taxon>
        <taxon>IRL clade</taxon>
        <taxon>Trifolieae</taxon>
        <taxon>Trifolium</taxon>
    </lineage>
</organism>
<dbReference type="EMBL" id="LXQA010291401">
    <property type="protein sequence ID" value="MCI41368.1"/>
    <property type="molecule type" value="Genomic_DNA"/>
</dbReference>
<name>A0A392RXM9_9FABA</name>
<protein>
    <submittedName>
        <fullName evidence="1">Uncharacterized protein</fullName>
    </submittedName>
</protein>
<proteinExistence type="predicted"/>
<feature type="non-terminal residue" evidence="1">
    <location>
        <position position="99"/>
    </location>
</feature>
<evidence type="ECO:0000313" key="2">
    <source>
        <dbReference type="Proteomes" id="UP000265520"/>
    </source>
</evidence>